<accession>A0A6J4MDD8</accession>
<feature type="compositionally biased region" description="Basic and acidic residues" evidence="1">
    <location>
        <begin position="77"/>
        <end position="87"/>
    </location>
</feature>
<reference evidence="2" key="1">
    <citation type="submission" date="2020-02" db="EMBL/GenBank/DDBJ databases">
        <authorList>
            <person name="Meier V. D."/>
        </authorList>
    </citation>
    <scope>NUCLEOTIDE SEQUENCE</scope>
    <source>
        <strain evidence="2">AVDCRST_MAG29</strain>
    </source>
</reference>
<keyword evidence="2" id="KW-0808">Transferase</keyword>
<dbReference type="AlphaFoldDB" id="A0A6J4MDD8"/>
<feature type="non-terminal residue" evidence="2">
    <location>
        <position position="1"/>
    </location>
</feature>
<dbReference type="EMBL" id="CADCUG010000152">
    <property type="protein sequence ID" value="CAA9357143.1"/>
    <property type="molecule type" value="Genomic_DNA"/>
</dbReference>
<evidence type="ECO:0000313" key="2">
    <source>
        <dbReference type="EMBL" id="CAA9357143.1"/>
    </source>
</evidence>
<gene>
    <name evidence="2" type="ORF">AVDCRST_MAG29-2662</name>
</gene>
<organism evidence="2">
    <name type="scientific">uncultured Nocardioidaceae bacterium</name>
    <dbReference type="NCBI Taxonomy" id="253824"/>
    <lineage>
        <taxon>Bacteria</taxon>
        <taxon>Bacillati</taxon>
        <taxon>Actinomycetota</taxon>
        <taxon>Actinomycetes</taxon>
        <taxon>Propionibacteriales</taxon>
        <taxon>Nocardioidaceae</taxon>
        <taxon>environmental samples</taxon>
    </lineage>
</organism>
<name>A0A6J4MDD8_9ACTN</name>
<dbReference type="GO" id="GO:0016746">
    <property type="term" value="F:acyltransferase activity"/>
    <property type="evidence" value="ECO:0007669"/>
    <property type="project" value="UniProtKB-KW"/>
</dbReference>
<evidence type="ECO:0000256" key="1">
    <source>
        <dbReference type="SAM" id="MobiDB-lite"/>
    </source>
</evidence>
<proteinExistence type="predicted"/>
<feature type="compositionally biased region" description="Basic residues" evidence="1">
    <location>
        <begin position="98"/>
        <end position="112"/>
    </location>
</feature>
<dbReference type="EC" id="2.3.1.128" evidence="2"/>
<sequence length="143" mass="14804">GGGVAAAGAGRAIAPLRAHLRRRVRGTGDRHRHHLGLGPLGAGGVLGRPAGRWARRHADGGRAGGRPPLRTGWPASGRDRHPTRECRQPAGGGEARLPGRRGSTRLSAHRRGLAYAPPVRPHPRGGAPRSADALPPALPGARL</sequence>
<feature type="region of interest" description="Disordered" evidence="1">
    <location>
        <begin position="28"/>
        <end position="143"/>
    </location>
</feature>
<keyword evidence="2" id="KW-0012">Acyltransferase</keyword>
<feature type="non-terminal residue" evidence="2">
    <location>
        <position position="143"/>
    </location>
</feature>
<protein>
    <submittedName>
        <fullName evidence="2">Ribosomal-protein-S5p-alanine acetyltransferase</fullName>
        <ecNumber evidence="2">2.3.1.128</ecNumber>
    </submittedName>
</protein>